<feature type="transmembrane region" description="Helical" evidence="7">
    <location>
        <begin position="131"/>
        <end position="151"/>
    </location>
</feature>
<feature type="domain" description="ABC transmembrane type-1" evidence="8">
    <location>
        <begin position="95"/>
        <end position="297"/>
    </location>
</feature>
<dbReference type="GO" id="GO:0005886">
    <property type="term" value="C:plasma membrane"/>
    <property type="evidence" value="ECO:0007669"/>
    <property type="project" value="UniProtKB-SubCell"/>
</dbReference>
<evidence type="ECO:0000256" key="3">
    <source>
        <dbReference type="ARBA" id="ARBA00022475"/>
    </source>
</evidence>
<evidence type="ECO:0000256" key="7">
    <source>
        <dbReference type="RuleBase" id="RU363032"/>
    </source>
</evidence>
<keyword evidence="4 7" id="KW-0812">Transmembrane</keyword>
<dbReference type="RefSeq" id="WP_048316722.1">
    <property type="nucleotide sequence ID" value="NZ_CP015220.1"/>
</dbReference>
<keyword evidence="6 7" id="KW-0472">Membrane</keyword>
<dbReference type="Gene3D" id="1.10.3720.10">
    <property type="entry name" value="MetI-like"/>
    <property type="match status" value="1"/>
</dbReference>
<comment type="subcellular location">
    <subcellularLocation>
        <location evidence="1 7">Cell membrane</location>
        <topology evidence="1 7">Multi-pass membrane protein</topology>
    </subcellularLocation>
</comment>
<evidence type="ECO:0000259" key="8">
    <source>
        <dbReference type="PROSITE" id="PS50928"/>
    </source>
</evidence>
<dbReference type="EMBL" id="CP015220">
    <property type="protein sequence ID" value="AMY22281.1"/>
    <property type="molecule type" value="Genomic_DNA"/>
</dbReference>
<dbReference type="PATRIC" id="fig|1653479.3.peg.984"/>
<comment type="similarity">
    <text evidence="7">Belongs to the binding-protein-dependent transport system permease family.</text>
</comment>
<dbReference type="PANTHER" id="PTHR43163">
    <property type="entry name" value="DIPEPTIDE TRANSPORT SYSTEM PERMEASE PROTEIN DPPB-RELATED"/>
    <property type="match status" value="1"/>
</dbReference>
<proteinExistence type="inferred from homology"/>
<feature type="transmembrane region" description="Helical" evidence="7">
    <location>
        <begin position="228"/>
        <end position="254"/>
    </location>
</feature>
<reference evidence="9 10" key="1">
    <citation type="journal article" date="2016" name="Genome Announc.">
        <title>Complete Genome and Plasmid Sequences for Rhodococcus fascians D188 and Draft Sequences for Rhodococcus Isolates PBTS 1 and PBTS 2.</title>
        <authorList>
            <person name="Stamler R.A."/>
            <person name="Vereecke D."/>
            <person name="Zhang Y."/>
            <person name="Schilkey F."/>
            <person name="Devitt N."/>
            <person name="Randall J.J."/>
        </authorList>
    </citation>
    <scope>NUCLEOTIDE SEQUENCE [LARGE SCALE GENOMIC DNA]</scope>
    <source>
        <strain evidence="9 10">PBTS2</strain>
    </source>
</reference>
<dbReference type="Pfam" id="PF19300">
    <property type="entry name" value="BPD_transp_1_N"/>
    <property type="match status" value="1"/>
</dbReference>
<feature type="transmembrane region" description="Helical" evidence="7">
    <location>
        <begin position="274"/>
        <end position="300"/>
    </location>
</feature>
<sequence>MGRYISRRLLLTIPVLIGSSFLIFAMVYALPGDPIRALAGDRPLAPAVVAQLRDDYNLDDNLVVQYLKYIGGFFQGNFGTDFSGRPVLDTIERALPVTIKLTIVAVVFETVMGIAAGVLSALKKGSFFDNLVLISTTLLVSVPVFVLGFIAQFTLGLKLGIFPISGINDGWSSFLLPGLVLASLSMAYVARLTRTSVAESMAADYIRTAKSKGISNRRIIVRHALRNSLIPVVTFIGADVGGLLGGAIVTETVFNLPGLGRAIYDALARQEGAVVVGIVTLFVFFYIFFNLVVDVLYAVLDPRIRYE</sequence>
<keyword evidence="2 7" id="KW-0813">Transport</keyword>
<dbReference type="OrthoDB" id="147639at2"/>
<dbReference type="PROSITE" id="PS50928">
    <property type="entry name" value="ABC_TM1"/>
    <property type="match status" value="1"/>
</dbReference>
<organism evidence="9 10">
    <name type="scientific">Rhodococcoides fascians</name>
    <name type="common">Rhodococcus fascians</name>
    <dbReference type="NCBI Taxonomy" id="1828"/>
    <lineage>
        <taxon>Bacteria</taxon>
        <taxon>Bacillati</taxon>
        <taxon>Actinomycetota</taxon>
        <taxon>Actinomycetes</taxon>
        <taxon>Mycobacteriales</taxon>
        <taxon>Nocardiaceae</taxon>
        <taxon>Rhodococcoides</taxon>
    </lineage>
</organism>
<dbReference type="CDD" id="cd06261">
    <property type="entry name" value="TM_PBP2"/>
    <property type="match status" value="1"/>
</dbReference>
<dbReference type="Proteomes" id="UP000076038">
    <property type="component" value="Chromosome"/>
</dbReference>
<dbReference type="Pfam" id="PF00528">
    <property type="entry name" value="BPD_transp_1"/>
    <property type="match status" value="1"/>
</dbReference>
<accession>A0A143QH80</accession>
<evidence type="ECO:0000256" key="4">
    <source>
        <dbReference type="ARBA" id="ARBA00022692"/>
    </source>
</evidence>
<dbReference type="GO" id="GO:0055085">
    <property type="term" value="P:transmembrane transport"/>
    <property type="evidence" value="ECO:0007669"/>
    <property type="project" value="InterPro"/>
</dbReference>
<evidence type="ECO:0000313" key="9">
    <source>
        <dbReference type="EMBL" id="AMY22281.1"/>
    </source>
</evidence>
<protein>
    <submittedName>
        <fullName evidence="9">Dipeptide transport system permease protein DppB</fullName>
    </submittedName>
</protein>
<feature type="transmembrane region" description="Helical" evidence="7">
    <location>
        <begin position="97"/>
        <end position="119"/>
    </location>
</feature>
<dbReference type="InterPro" id="IPR035906">
    <property type="entry name" value="MetI-like_sf"/>
</dbReference>
<dbReference type="AlphaFoldDB" id="A0A143QH80"/>
<evidence type="ECO:0000256" key="1">
    <source>
        <dbReference type="ARBA" id="ARBA00004651"/>
    </source>
</evidence>
<dbReference type="InterPro" id="IPR000515">
    <property type="entry name" value="MetI-like"/>
</dbReference>
<evidence type="ECO:0000256" key="2">
    <source>
        <dbReference type="ARBA" id="ARBA00022448"/>
    </source>
</evidence>
<keyword evidence="5 7" id="KW-1133">Transmembrane helix</keyword>
<feature type="transmembrane region" description="Helical" evidence="7">
    <location>
        <begin position="9"/>
        <end position="30"/>
    </location>
</feature>
<dbReference type="PANTHER" id="PTHR43163:SF7">
    <property type="entry name" value="DIPEPTIDE-TRANSPORT INTEGRAL MEMBRANE PROTEIN ABC TRANSPORTER DPPB-RELATED"/>
    <property type="match status" value="1"/>
</dbReference>
<feature type="transmembrane region" description="Helical" evidence="7">
    <location>
        <begin position="171"/>
        <end position="190"/>
    </location>
</feature>
<gene>
    <name evidence="9" type="primary">dppB_1</name>
    <name evidence="9" type="ORF">A3Q41_00964</name>
</gene>
<keyword evidence="3" id="KW-1003">Cell membrane</keyword>
<evidence type="ECO:0000313" key="10">
    <source>
        <dbReference type="Proteomes" id="UP000076038"/>
    </source>
</evidence>
<dbReference type="InterPro" id="IPR045621">
    <property type="entry name" value="BPD_transp_1_N"/>
</dbReference>
<dbReference type="SUPFAM" id="SSF161098">
    <property type="entry name" value="MetI-like"/>
    <property type="match status" value="1"/>
</dbReference>
<dbReference type="KEGG" id="rhs:A3Q41_00964"/>
<evidence type="ECO:0000256" key="6">
    <source>
        <dbReference type="ARBA" id="ARBA00023136"/>
    </source>
</evidence>
<keyword evidence="10" id="KW-1185">Reference proteome</keyword>
<name>A0A143QH80_RHOFA</name>
<reference evidence="10" key="2">
    <citation type="submission" date="2016-04" db="EMBL/GenBank/DDBJ databases">
        <title>Complete Genome and Plasmid Sequences for Rhodococcus fascians D188 and Draft Sequences for Rhodococcus spp. Isolates PBTS 1 and PBTS 2.</title>
        <authorList>
            <person name="Stamer R."/>
            <person name="Vereecke D."/>
            <person name="Zhang Y."/>
            <person name="Schilkey F."/>
            <person name="Devitt N."/>
            <person name="Randall J."/>
        </authorList>
    </citation>
    <scope>NUCLEOTIDE SEQUENCE [LARGE SCALE GENOMIC DNA]</scope>
    <source>
        <strain evidence="10">PBTS2</strain>
    </source>
</reference>
<evidence type="ECO:0000256" key="5">
    <source>
        <dbReference type="ARBA" id="ARBA00022989"/>
    </source>
</evidence>